<dbReference type="PROSITE" id="PS00041">
    <property type="entry name" value="HTH_ARAC_FAMILY_1"/>
    <property type="match status" value="1"/>
</dbReference>
<feature type="region of interest" description="Disordered" evidence="4">
    <location>
        <begin position="119"/>
        <end position="141"/>
    </location>
</feature>
<dbReference type="InterPro" id="IPR020449">
    <property type="entry name" value="Tscrpt_reg_AraC-type_HTH"/>
</dbReference>
<feature type="compositionally biased region" description="Polar residues" evidence="4">
    <location>
        <begin position="127"/>
        <end position="141"/>
    </location>
</feature>
<sequence>MPDLLPLPPCATAALGLPPAIARALTHIGLNLGQPLQLEELAAVAGLSIWRFSTVFRHAMGTSPHRYVCARRVERAEKLLRQGMSVARVASETGFYDQSHFSRHFKNALGLTPGRYRAINSHDSPEPQASDSQAFATRFSA</sequence>
<dbReference type="PRINTS" id="PR00032">
    <property type="entry name" value="HTHARAC"/>
</dbReference>
<organism evidence="6 7">
    <name type="scientific">Variovorax paradoxus</name>
    <dbReference type="NCBI Taxonomy" id="34073"/>
    <lineage>
        <taxon>Bacteria</taxon>
        <taxon>Pseudomonadati</taxon>
        <taxon>Pseudomonadota</taxon>
        <taxon>Betaproteobacteria</taxon>
        <taxon>Burkholderiales</taxon>
        <taxon>Comamonadaceae</taxon>
        <taxon>Variovorax</taxon>
    </lineage>
</organism>
<evidence type="ECO:0000313" key="6">
    <source>
        <dbReference type="EMBL" id="KLN57420.1"/>
    </source>
</evidence>
<dbReference type="SUPFAM" id="SSF46689">
    <property type="entry name" value="Homeodomain-like"/>
    <property type="match status" value="2"/>
</dbReference>
<dbReference type="RefSeq" id="WP_047784062.1">
    <property type="nucleotide sequence ID" value="NZ_JZWI01000007.1"/>
</dbReference>
<gene>
    <name evidence="6" type="primary">tetD</name>
    <name evidence="6" type="ORF">VPARA_15000</name>
</gene>
<dbReference type="Pfam" id="PF12833">
    <property type="entry name" value="HTH_18"/>
    <property type="match status" value="1"/>
</dbReference>
<evidence type="ECO:0000256" key="1">
    <source>
        <dbReference type="ARBA" id="ARBA00023015"/>
    </source>
</evidence>
<comment type="caution">
    <text evidence="6">The sequence shown here is derived from an EMBL/GenBank/DDBJ whole genome shotgun (WGS) entry which is preliminary data.</text>
</comment>
<dbReference type="InterPro" id="IPR050204">
    <property type="entry name" value="AraC_XylS_family_regulators"/>
</dbReference>
<dbReference type="Proteomes" id="UP000035170">
    <property type="component" value="Unassembled WGS sequence"/>
</dbReference>
<dbReference type="InterPro" id="IPR018060">
    <property type="entry name" value="HTH_AraC"/>
</dbReference>
<accession>A0A0H2MKY3</accession>
<feature type="domain" description="HTH araC/xylS-type" evidence="5">
    <location>
        <begin position="22"/>
        <end position="119"/>
    </location>
</feature>
<name>A0A0H2MKY3_VARPD</name>
<protein>
    <submittedName>
        <fullName evidence="6">Transposon Tn10 TetD protein</fullName>
    </submittedName>
</protein>
<dbReference type="GO" id="GO:0043565">
    <property type="term" value="F:sequence-specific DNA binding"/>
    <property type="evidence" value="ECO:0007669"/>
    <property type="project" value="InterPro"/>
</dbReference>
<evidence type="ECO:0000313" key="7">
    <source>
        <dbReference type="Proteomes" id="UP000035170"/>
    </source>
</evidence>
<dbReference type="GO" id="GO:0003700">
    <property type="term" value="F:DNA-binding transcription factor activity"/>
    <property type="evidence" value="ECO:0007669"/>
    <property type="project" value="InterPro"/>
</dbReference>
<dbReference type="InterPro" id="IPR018062">
    <property type="entry name" value="HTH_AraC-typ_CS"/>
</dbReference>
<evidence type="ECO:0000256" key="3">
    <source>
        <dbReference type="ARBA" id="ARBA00023163"/>
    </source>
</evidence>
<reference evidence="6 7" key="1">
    <citation type="submission" date="2015-03" db="EMBL/GenBank/DDBJ databases">
        <title>Genome sequence of Variovorax paradoxus TBEA6.</title>
        <authorList>
            <person name="Poehlein A."/>
            <person name="Schuldes J."/>
            <person name="Wuebbeler J.H."/>
            <person name="Hiessl S."/>
            <person name="Steinbuechel A."/>
            <person name="Daniel R."/>
        </authorList>
    </citation>
    <scope>NUCLEOTIDE SEQUENCE [LARGE SCALE GENOMIC DNA]</scope>
    <source>
        <strain evidence="6 7">TBEA6</strain>
    </source>
</reference>
<dbReference type="PANTHER" id="PTHR46796">
    <property type="entry name" value="HTH-TYPE TRANSCRIPTIONAL ACTIVATOR RHAS-RELATED"/>
    <property type="match status" value="1"/>
</dbReference>
<keyword evidence="7" id="KW-1185">Reference proteome</keyword>
<evidence type="ECO:0000256" key="4">
    <source>
        <dbReference type="SAM" id="MobiDB-lite"/>
    </source>
</evidence>
<dbReference type="EMBL" id="JZWI01000007">
    <property type="protein sequence ID" value="KLN57420.1"/>
    <property type="molecule type" value="Genomic_DNA"/>
</dbReference>
<dbReference type="SMART" id="SM00342">
    <property type="entry name" value="HTH_ARAC"/>
    <property type="match status" value="1"/>
</dbReference>
<dbReference type="AlphaFoldDB" id="A0A0H2MKY3"/>
<keyword evidence="2" id="KW-0238">DNA-binding</keyword>
<evidence type="ECO:0000259" key="5">
    <source>
        <dbReference type="PROSITE" id="PS01124"/>
    </source>
</evidence>
<dbReference type="PATRIC" id="fig|34073.19.peg.1530"/>
<dbReference type="Gene3D" id="1.10.10.60">
    <property type="entry name" value="Homeodomain-like"/>
    <property type="match status" value="2"/>
</dbReference>
<dbReference type="InterPro" id="IPR009057">
    <property type="entry name" value="Homeodomain-like_sf"/>
</dbReference>
<dbReference type="PROSITE" id="PS01124">
    <property type="entry name" value="HTH_ARAC_FAMILY_2"/>
    <property type="match status" value="1"/>
</dbReference>
<evidence type="ECO:0000256" key="2">
    <source>
        <dbReference type="ARBA" id="ARBA00023125"/>
    </source>
</evidence>
<keyword evidence="1" id="KW-0805">Transcription regulation</keyword>
<proteinExistence type="predicted"/>
<keyword evidence="3" id="KW-0804">Transcription</keyword>